<dbReference type="InterPro" id="IPR008323">
    <property type="entry name" value="UCP033563"/>
</dbReference>
<accession>A0A6H1WTD5</accession>
<name>A0A6H1WTD5_9BACT</name>
<keyword evidence="2" id="KW-1185">Reference proteome</keyword>
<dbReference type="KEGG" id="tmai:FVE67_06015"/>
<evidence type="ECO:0000313" key="2">
    <source>
        <dbReference type="Proteomes" id="UP000501253"/>
    </source>
</evidence>
<dbReference type="PANTHER" id="PTHR36454:SF1">
    <property type="entry name" value="DUF1015 DOMAIN-CONTAINING PROTEIN"/>
    <property type="match status" value="1"/>
</dbReference>
<organism evidence="1 2">
    <name type="scientific">Thermosulfurimonas marina</name>
    <dbReference type="NCBI Taxonomy" id="2047767"/>
    <lineage>
        <taxon>Bacteria</taxon>
        <taxon>Pseudomonadati</taxon>
        <taxon>Thermodesulfobacteriota</taxon>
        <taxon>Thermodesulfobacteria</taxon>
        <taxon>Thermodesulfobacteriales</taxon>
        <taxon>Thermodesulfobacteriaceae</taxon>
        <taxon>Thermosulfurimonas</taxon>
    </lineage>
</organism>
<dbReference type="PANTHER" id="PTHR36454">
    <property type="entry name" value="LMO2823 PROTEIN"/>
    <property type="match status" value="1"/>
</dbReference>
<protein>
    <submittedName>
        <fullName evidence="1">DUF1015 domain-containing protein</fullName>
    </submittedName>
</protein>
<dbReference type="Proteomes" id="UP000501253">
    <property type="component" value="Chromosome"/>
</dbReference>
<dbReference type="Pfam" id="PF06245">
    <property type="entry name" value="DUF1015"/>
    <property type="match status" value="1"/>
</dbReference>
<gene>
    <name evidence="1" type="ORF">FVE67_06015</name>
</gene>
<dbReference type="EMBL" id="CP042909">
    <property type="protein sequence ID" value="QJA06386.1"/>
    <property type="molecule type" value="Genomic_DNA"/>
</dbReference>
<dbReference type="AlphaFoldDB" id="A0A6H1WTD5"/>
<dbReference type="RefSeq" id="WP_168719736.1">
    <property type="nucleotide sequence ID" value="NZ_CP042909.1"/>
</dbReference>
<reference evidence="1 2" key="1">
    <citation type="submission" date="2019-08" db="EMBL/GenBank/DDBJ databases">
        <title>Complete genome sequence of Thermosulfurimonas marina SU872T, an anaerobic thermophilic chemolithoautotrophic bacterium isolated from a shallow marine hydrothermal vent.</title>
        <authorList>
            <person name="Allioux M."/>
            <person name="Jebbar M."/>
            <person name="Slobodkina G."/>
            <person name="Slobodkin A."/>
            <person name="Moalic Y."/>
            <person name="Frolova A."/>
            <person name="Shao Z."/>
            <person name="Alain K."/>
        </authorList>
    </citation>
    <scope>NUCLEOTIDE SEQUENCE [LARGE SCALE GENOMIC DNA]</scope>
    <source>
        <strain evidence="1 2">SU872</strain>
    </source>
</reference>
<evidence type="ECO:0000313" key="1">
    <source>
        <dbReference type="EMBL" id="QJA06386.1"/>
    </source>
</evidence>
<proteinExistence type="predicted"/>
<sequence>MPEVKPFYGWRFNPQKVDLARVVAPPYDVVSPEEKAAYLARDPHNIFHLELASRPEEASRKLETWISEGVLIRESRPALYLYRLHFTHQGQKFVRTGFIGLVRLSPFSEGRILPHEKTFPKVTEERLALLRATKAQFSQIFVLYSDPKRRTLSSLPEASPLLRVKFQDEIHEILALTDPSLQKTLTDFWEDLPFYIADGHHRYTTALRYAEEMTRALRPEGPRCFHYMMMYLCPFEDPGLVVLPTHRILRHPFSPEELSRRLLPLVHLEEDPKARPSLEEKALVLLSAGRRFRMRLRPEALERWRAESGLPEEALPAAWCARIIETLCEEGEKDLKEKGLLSYTPREEEVEHEAIKGALGFLLPATPLEALARVAASGKVMPHKSTYFHPKILTGTVIFRLNPQSAPPCP</sequence>